<comment type="caution">
    <text evidence="11">The sequence shown here is derived from an EMBL/GenBank/DDBJ whole genome shotgun (WGS) entry which is preliminary data.</text>
</comment>
<evidence type="ECO:0000256" key="6">
    <source>
        <dbReference type="PROSITE-ProRule" id="PRU00284"/>
    </source>
</evidence>
<dbReference type="RefSeq" id="WP_088001891.1">
    <property type="nucleotide sequence ID" value="NZ_BMHB01000003.1"/>
</dbReference>
<dbReference type="InterPro" id="IPR003660">
    <property type="entry name" value="HAMP_dom"/>
</dbReference>
<evidence type="ECO:0000256" key="1">
    <source>
        <dbReference type="ARBA" id="ARBA00004236"/>
    </source>
</evidence>
<dbReference type="Gene3D" id="6.10.340.10">
    <property type="match status" value="1"/>
</dbReference>
<dbReference type="EMBL" id="BMHB01000003">
    <property type="protein sequence ID" value="GGI17635.1"/>
    <property type="molecule type" value="Genomic_DNA"/>
</dbReference>
<accession>A0A8J3APN7</accession>
<keyword evidence="8" id="KW-1133">Transmembrane helix</keyword>
<evidence type="ECO:0000313" key="11">
    <source>
        <dbReference type="EMBL" id="GGI17635.1"/>
    </source>
</evidence>
<reference evidence="12" key="1">
    <citation type="journal article" date="2019" name="Int. J. Syst. Evol. Microbiol.">
        <title>The Global Catalogue of Microorganisms (GCM) 10K type strain sequencing project: providing services to taxonomists for standard genome sequencing and annotation.</title>
        <authorList>
            <consortium name="The Broad Institute Genomics Platform"/>
            <consortium name="The Broad Institute Genome Sequencing Center for Infectious Disease"/>
            <person name="Wu L."/>
            <person name="Ma J."/>
        </authorList>
    </citation>
    <scope>NUCLEOTIDE SEQUENCE [LARGE SCALE GENOMIC DNA]</scope>
    <source>
        <strain evidence="12">CGMCC 1.14993</strain>
    </source>
</reference>
<feature type="coiled-coil region" evidence="7">
    <location>
        <begin position="72"/>
        <end position="122"/>
    </location>
</feature>
<dbReference type="OrthoDB" id="2450685at2"/>
<organism evidence="11 12">
    <name type="scientific">Gottfriedia solisilvae</name>
    <dbReference type="NCBI Taxonomy" id="1516104"/>
    <lineage>
        <taxon>Bacteria</taxon>
        <taxon>Bacillati</taxon>
        <taxon>Bacillota</taxon>
        <taxon>Bacilli</taxon>
        <taxon>Bacillales</taxon>
        <taxon>Bacillaceae</taxon>
        <taxon>Gottfriedia</taxon>
    </lineage>
</organism>
<gene>
    <name evidence="11" type="ORF">GCM10007380_38930</name>
</gene>
<dbReference type="PROSITE" id="PS50111">
    <property type="entry name" value="CHEMOTAXIS_TRANSDUC_2"/>
    <property type="match status" value="1"/>
</dbReference>
<dbReference type="GO" id="GO:0005886">
    <property type="term" value="C:plasma membrane"/>
    <property type="evidence" value="ECO:0007669"/>
    <property type="project" value="UniProtKB-SubCell"/>
</dbReference>
<dbReference type="Gene3D" id="1.10.287.950">
    <property type="entry name" value="Methyl-accepting chemotaxis protein"/>
    <property type="match status" value="1"/>
</dbReference>
<keyword evidence="8" id="KW-0812">Transmembrane</keyword>
<name>A0A8J3APN7_9BACI</name>
<evidence type="ECO:0000313" key="12">
    <source>
        <dbReference type="Proteomes" id="UP000626244"/>
    </source>
</evidence>
<evidence type="ECO:0008006" key="13">
    <source>
        <dbReference type="Google" id="ProtNLM"/>
    </source>
</evidence>
<keyword evidence="4 6" id="KW-0807">Transducer</keyword>
<evidence type="ECO:0000256" key="5">
    <source>
        <dbReference type="ARBA" id="ARBA00029447"/>
    </source>
</evidence>
<dbReference type="PANTHER" id="PTHR32089">
    <property type="entry name" value="METHYL-ACCEPTING CHEMOTAXIS PROTEIN MCPB"/>
    <property type="match status" value="1"/>
</dbReference>
<dbReference type="PANTHER" id="PTHR32089:SF112">
    <property type="entry name" value="LYSOZYME-LIKE PROTEIN-RELATED"/>
    <property type="match status" value="1"/>
</dbReference>
<evidence type="ECO:0000256" key="4">
    <source>
        <dbReference type="ARBA" id="ARBA00023224"/>
    </source>
</evidence>
<dbReference type="Proteomes" id="UP000626244">
    <property type="component" value="Unassembled WGS sequence"/>
</dbReference>
<dbReference type="Pfam" id="PF00015">
    <property type="entry name" value="MCPsignal"/>
    <property type="match status" value="1"/>
</dbReference>
<keyword evidence="12" id="KW-1185">Reference proteome</keyword>
<proteinExistence type="inferred from homology"/>
<keyword evidence="3 8" id="KW-0472">Membrane</keyword>
<evidence type="ECO:0000259" key="9">
    <source>
        <dbReference type="PROSITE" id="PS50111"/>
    </source>
</evidence>
<dbReference type="GO" id="GO:0007165">
    <property type="term" value="P:signal transduction"/>
    <property type="evidence" value="ECO:0007669"/>
    <property type="project" value="UniProtKB-KW"/>
</dbReference>
<feature type="domain" description="Methyl-accepting transducer" evidence="9">
    <location>
        <begin position="263"/>
        <end position="520"/>
    </location>
</feature>
<evidence type="ECO:0000256" key="2">
    <source>
        <dbReference type="ARBA" id="ARBA00022475"/>
    </source>
</evidence>
<dbReference type="AlphaFoldDB" id="A0A8J3APN7"/>
<dbReference type="SMART" id="SM00283">
    <property type="entry name" value="MA"/>
    <property type="match status" value="1"/>
</dbReference>
<keyword evidence="2" id="KW-1003">Cell membrane</keyword>
<evidence type="ECO:0000256" key="8">
    <source>
        <dbReference type="SAM" id="Phobius"/>
    </source>
</evidence>
<feature type="transmembrane region" description="Helical" evidence="8">
    <location>
        <begin position="7"/>
        <end position="27"/>
    </location>
</feature>
<dbReference type="InterPro" id="IPR004089">
    <property type="entry name" value="MCPsignal_dom"/>
</dbReference>
<evidence type="ECO:0000259" key="10">
    <source>
        <dbReference type="PROSITE" id="PS50885"/>
    </source>
</evidence>
<sequence length="550" mass="60567">MKLQGKIIFNAMVSLLLSMGLIVYIIVQLAGMQSKNNDIVPAMMNIQQLKSSVILSQQALNNYSFSMSESNRAEVENQLQAIDQEIKVLNKGLKLDEQKRLLKSINSKYEQLKQNSETAMNDKNSPEVKRQSIRTLGISNDIHMLDIVTTEQYDTLTADLSGKIRFTWLLAIIGGATLTVAAAIFSYWMARRISNPIKKLSGLAEEVANGNLAVELKEINGKDEIADLNHSFKRMIENLRGIVTSVEDSGVRVDQLAKEIESDNDMLTEIVSQIASSTEELTIGSQTIADDLQTTVTVVEEMQRNFTATLKGTKLSAEYGEEAVSAIQIGSNAMKDQQQVVNDNLKAMSVIEQSVQELVEFASEITEMTGIVSNIAKQTNLLALNASIEAARAGEAGKGFAVVAEEVKKLAEQSTSATMKIFDSVSQIKDGVNKVKDSVTEGLELVTRQEEAMDITVESFQLNSEKVQQIAEQLESLNKDMEASQELSIRVMESIENISSITEESAAGSEEIAASTVEQQKNFLTASEKVKALRQIADEMKNQLEQFRLS</sequence>
<dbReference type="SUPFAM" id="SSF58104">
    <property type="entry name" value="Methyl-accepting chemotaxis protein (MCP) signaling domain"/>
    <property type="match status" value="1"/>
</dbReference>
<keyword evidence="7" id="KW-0175">Coiled coil</keyword>
<protein>
    <recommendedName>
        <fullName evidence="13">Methyl-accepting chemotaxis protein</fullName>
    </recommendedName>
</protein>
<comment type="similarity">
    <text evidence="5">Belongs to the methyl-accepting chemotaxis (MCP) protein family.</text>
</comment>
<evidence type="ECO:0000256" key="3">
    <source>
        <dbReference type="ARBA" id="ARBA00023136"/>
    </source>
</evidence>
<feature type="transmembrane region" description="Helical" evidence="8">
    <location>
        <begin position="166"/>
        <end position="190"/>
    </location>
</feature>
<feature type="domain" description="HAMP" evidence="10">
    <location>
        <begin position="191"/>
        <end position="244"/>
    </location>
</feature>
<dbReference type="CDD" id="cd06225">
    <property type="entry name" value="HAMP"/>
    <property type="match status" value="1"/>
</dbReference>
<dbReference type="Pfam" id="PF00672">
    <property type="entry name" value="HAMP"/>
    <property type="match status" value="1"/>
</dbReference>
<evidence type="ECO:0000256" key="7">
    <source>
        <dbReference type="SAM" id="Coils"/>
    </source>
</evidence>
<comment type="subcellular location">
    <subcellularLocation>
        <location evidence="1">Cell membrane</location>
    </subcellularLocation>
</comment>
<dbReference type="PROSITE" id="PS50885">
    <property type="entry name" value="HAMP"/>
    <property type="match status" value="1"/>
</dbReference>
<dbReference type="SMART" id="SM00304">
    <property type="entry name" value="HAMP"/>
    <property type="match status" value="1"/>
</dbReference>